<dbReference type="Pfam" id="PF07338">
    <property type="entry name" value="YdgH_BhsA-like"/>
    <property type="match status" value="1"/>
</dbReference>
<dbReference type="InterPro" id="IPR036275">
    <property type="entry name" value="YdgH-like_sf"/>
</dbReference>
<feature type="signal peptide" evidence="5">
    <location>
        <begin position="1"/>
        <end position="22"/>
    </location>
</feature>
<sequence>MKNVKYTIVAIALGTLSFGSFAADLVSSAPAEQQQVGVITVTGAHDVTSVENQLAEKAAQSGARSFRITSVTGNNQMRGTAEIYE</sequence>
<comment type="similarity">
    <text evidence="4">Belongs to the BhsA/McbA family.</text>
</comment>
<evidence type="ECO:0000259" key="6">
    <source>
        <dbReference type="Pfam" id="PF07338"/>
    </source>
</evidence>
<dbReference type="SUPFAM" id="SSF159871">
    <property type="entry name" value="YdgH-like"/>
    <property type="match status" value="1"/>
</dbReference>
<dbReference type="Gene3D" id="3.30.1660.10">
    <property type="entry name" value="Flavin-binding protein dodecin"/>
    <property type="match status" value="1"/>
</dbReference>
<dbReference type="PANTHER" id="PTHR34156:SF1">
    <property type="entry name" value="PERIPLASMIC PROTEIN"/>
    <property type="match status" value="1"/>
</dbReference>
<comment type="caution">
    <text evidence="7">The sequence shown here is derived from an EMBL/GenBank/DDBJ whole genome shotgun (WGS) entry which is preliminary data.</text>
</comment>
<comment type="subcellular location">
    <subcellularLocation>
        <location evidence="1">Periplasm</location>
    </subcellularLocation>
</comment>
<dbReference type="GO" id="GO:0042597">
    <property type="term" value="C:periplasmic space"/>
    <property type="evidence" value="ECO:0007669"/>
    <property type="project" value="UniProtKB-SubCell"/>
</dbReference>
<feature type="domain" description="YdgH/BhsA/McbA-like" evidence="6">
    <location>
        <begin position="34"/>
        <end position="84"/>
    </location>
</feature>
<evidence type="ECO:0000256" key="4">
    <source>
        <dbReference type="ARBA" id="ARBA00038138"/>
    </source>
</evidence>
<proteinExistence type="inferred from homology"/>
<keyword evidence="3" id="KW-0574">Periplasm</keyword>
<dbReference type="OrthoDB" id="6428780at2"/>
<dbReference type="NCBIfam" id="NF047859">
    <property type="entry name" value="StressCuResBhsA"/>
    <property type="match status" value="1"/>
</dbReference>
<dbReference type="InterPro" id="IPR025543">
    <property type="entry name" value="Dodecin-like"/>
</dbReference>
<reference evidence="7 8" key="1">
    <citation type="submission" date="2019-02" db="EMBL/GenBank/DDBJ databases">
        <title>Investigation of anaerobic lignin degradation for improved lignocellulosic biofuels.</title>
        <authorList>
            <person name="Deangelis K."/>
        </authorList>
    </citation>
    <scope>NUCLEOTIDE SEQUENCE [LARGE SCALE GENOMIC DNA]</scope>
    <source>
        <strain evidence="7 8">159R</strain>
    </source>
</reference>
<evidence type="ECO:0000256" key="1">
    <source>
        <dbReference type="ARBA" id="ARBA00004418"/>
    </source>
</evidence>
<dbReference type="RefSeq" id="WP_132924985.1">
    <property type="nucleotide sequence ID" value="NZ_SJOI01000001.1"/>
</dbReference>
<gene>
    <name evidence="7" type="ORF">EZJ58_4197</name>
</gene>
<organism evidence="7 8">
    <name type="scientific">Sodalis ligni</name>
    <dbReference type="NCBI Taxonomy" id="2697027"/>
    <lineage>
        <taxon>Bacteria</taxon>
        <taxon>Pseudomonadati</taxon>
        <taxon>Pseudomonadota</taxon>
        <taxon>Gammaproteobacteria</taxon>
        <taxon>Enterobacterales</taxon>
        <taxon>Bruguierivoracaceae</taxon>
        <taxon>Sodalis</taxon>
    </lineage>
</organism>
<evidence type="ECO:0000256" key="2">
    <source>
        <dbReference type="ARBA" id="ARBA00022729"/>
    </source>
</evidence>
<feature type="chain" id="PRO_5020696548" evidence="5">
    <location>
        <begin position="23"/>
        <end position="85"/>
    </location>
</feature>
<evidence type="ECO:0000256" key="3">
    <source>
        <dbReference type="ARBA" id="ARBA00022764"/>
    </source>
</evidence>
<evidence type="ECO:0000313" key="7">
    <source>
        <dbReference type="EMBL" id="TCL05973.1"/>
    </source>
</evidence>
<evidence type="ECO:0000313" key="8">
    <source>
        <dbReference type="Proteomes" id="UP000294555"/>
    </source>
</evidence>
<dbReference type="AlphaFoldDB" id="A0A4R1NEW2"/>
<dbReference type="EMBL" id="SJOI01000001">
    <property type="protein sequence ID" value="TCL05973.1"/>
    <property type="molecule type" value="Genomic_DNA"/>
</dbReference>
<keyword evidence="8" id="KW-1185">Reference proteome</keyword>
<name>A0A4R1NEW2_9GAMM</name>
<evidence type="ECO:0000256" key="5">
    <source>
        <dbReference type="SAM" id="SignalP"/>
    </source>
</evidence>
<dbReference type="InterPro" id="IPR051096">
    <property type="entry name" value="BhsA/McbA_stress_biofilm_assoc"/>
</dbReference>
<accession>A0A4R1NEW2</accession>
<protein>
    <submittedName>
        <fullName evidence="7">Multiple stress resistance protein BhsA</fullName>
    </submittedName>
</protein>
<dbReference type="PANTHER" id="PTHR34156">
    <property type="entry name" value="OUTER MEMBRANE PROTEIN-RELATED-RELATED"/>
    <property type="match status" value="1"/>
</dbReference>
<dbReference type="Proteomes" id="UP000294555">
    <property type="component" value="Unassembled WGS sequence"/>
</dbReference>
<dbReference type="InterPro" id="IPR010854">
    <property type="entry name" value="YdgH/BhsA/McbA-like_dom"/>
</dbReference>
<keyword evidence="2 5" id="KW-0732">Signal</keyword>